<dbReference type="PANTHER" id="PTHR44688">
    <property type="entry name" value="DNA-BINDING TRANSCRIPTIONAL ACTIVATOR DEVR_DOSR"/>
    <property type="match status" value="1"/>
</dbReference>
<keyword evidence="3" id="KW-0804">Transcription</keyword>
<dbReference type="InterPro" id="IPR016032">
    <property type="entry name" value="Sig_transdc_resp-reg_C-effctor"/>
</dbReference>
<dbReference type="PANTHER" id="PTHR44688:SF16">
    <property type="entry name" value="DNA-BINDING TRANSCRIPTIONAL ACTIVATOR DEVR_DOSR"/>
    <property type="match status" value="1"/>
</dbReference>
<evidence type="ECO:0000313" key="5">
    <source>
        <dbReference type="EMBL" id="MFD1039761.1"/>
    </source>
</evidence>
<dbReference type="PROSITE" id="PS50043">
    <property type="entry name" value="HTH_LUXR_2"/>
    <property type="match status" value="1"/>
</dbReference>
<dbReference type="EMBL" id="JBHTKJ010000046">
    <property type="protein sequence ID" value="MFD1039761.1"/>
    <property type="molecule type" value="Genomic_DNA"/>
</dbReference>
<dbReference type="SMART" id="SM00421">
    <property type="entry name" value="HTH_LUXR"/>
    <property type="match status" value="1"/>
</dbReference>
<name>A0ABW3LQY2_9BACI</name>
<evidence type="ECO:0000259" key="4">
    <source>
        <dbReference type="PROSITE" id="PS50043"/>
    </source>
</evidence>
<evidence type="ECO:0000313" key="6">
    <source>
        <dbReference type="Proteomes" id="UP001597040"/>
    </source>
</evidence>
<reference evidence="6" key="1">
    <citation type="journal article" date="2019" name="Int. J. Syst. Evol. Microbiol.">
        <title>The Global Catalogue of Microorganisms (GCM) 10K type strain sequencing project: providing services to taxonomists for standard genome sequencing and annotation.</title>
        <authorList>
            <consortium name="The Broad Institute Genomics Platform"/>
            <consortium name="The Broad Institute Genome Sequencing Center for Infectious Disease"/>
            <person name="Wu L."/>
            <person name="Ma J."/>
        </authorList>
    </citation>
    <scope>NUCLEOTIDE SEQUENCE [LARGE SCALE GENOMIC DNA]</scope>
    <source>
        <strain evidence="6">CCUG 56754</strain>
    </source>
</reference>
<dbReference type="RefSeq" id="WP_390363418.1">
    <property type="nucleotide sequence ID" value="NZ_JBHTKJ010000046.1"/>
</dbReference>
<evidence type="ECO:0000256" key="2">
    <source>
        <dbReference type="ARBA" id="ARBA00023125"/>
    </source>
</evidence>
<keyword evidence="6" id="KW-1185">Reference proteome</keyword>
<dbReference type="SUPFAM" id="SSF52540">
    <property type="entry name" value="P-loop containing nucleoside triphosphate hydrolases"/>
    <property type="match status" value="1"/>
</dbReference>
<sequence length="676" mass="78946">MTLNTNKKIENLNDVIQKVEGEFFVGRKKEINLFSQYLQSEPEVKVLYIYGAGGIGKTYLIHEYSRVAKKEQVLFLTLDSRDFPHTPEGFTEHIITLIETSTQMQLYIKEYTLRNLLHTLTEFAANRRIIIAIDTYEYMEDLDRWFRQVFLAYMPQTLFVILAGRKPLTGEWIESPAWRKLTKQIELEDFTLSQTREYLDYYGIENEELVNTMWNFTNGHPLALSLAALTEQKQQSKNANERLSEQTPHILKELTHRWLNELQYTDLHTIIEAAAVLHSFDQSSISSILKKDVDLKTFQVLTGLSFVKTLKNGWSMHDLIRDAIRIELKHRNPERYHLLNQRSVAYFYRRTLLTRSADDIAAIFYHLGDEFIQSVFFQDTIDISMYLEPIAAYNFEEVTQFFEDRKKDASDSEAQFYNRQSNQSYRFYASSEHNQRELELINDTYLKKIGYKGSHLLKNNQNKTIGLSIIVPINENTLEHLIHEPVSRAYFSRLSPKEKRAYSVSENTNAGWFIRMLDYLDPTDTAARSFLLYSLFPLLLSGERIIVSNPLPFFQELLQNFGFEQVPNATHYDYGKNNPSPTYILDVRGAKLASYLKQLTGDMETNNDMELITKTFSLTDREEDIVKLIVDEKSNAAIAEELYVAEITVKKHITRIFKKVNVKNRSQLIKRILELT</sequence>
<comment type="caution">
    <text evidence="5">The sequence shown here is derived from an EMBL/GenBank/DDBJ whole genome shotgun (WGS) entry which is preliminary data.</text>
</comment>
<dbReference type="SUPFAM" id="SSF46894">
    <property type="entry name" value="C-terminal effector domain of the bipartite response regulators"/>
    <property type="match status" value="1"/>
</dbReference>
<dbReference type="Proteomes" id="UP001597040">
    <property type="component" value="Unassembled WGS sequence"/>
</dbReference>
<keyword evidence="1" id="KW-0805">Transcription regulation</keyword>
<dbReference type="InterPro" id="IPR036388">
    <property type="entry name" value="WH-like_DNA-bd_sf"/>
</dbReference>
<dbReference type="Gene3D" id="1.10.10.10">
    <property type="entry name" value="Winged helix-like DNA-binding domain superfamily/Winged helix DNA-binding domain"/>
    <property type="match status" value="1"/>
</dbReference>
<dbReference type="Gene3D" id="3.40.50.300">
    <property type="entry name" value="P-loop containing nucleotide triphosphate hydrolases"/>
    <property type="match status" value="1"/>
</dbReference>
<protein>
    <submittedName>
        <fullName evidence="5">LuxR C-terminal-related transcriptional regulator</fullName>
    </submittedName>
</protein>
<proteinExistence type="predicted"/>
<organism evidence="5 6">
    <name type="scientific">Virgibacillus byunsanensis</name>
    <dbReference type="NCBI Taxonomy" id="570945"/>
    <lineage>
        <taxon>Bacteria</taxon>
        <taxon>Bacillati</taxon>
        <taxon>Bacillota</taxon>
        <taxon>Bacilli</taxon>
        <taxon>Bacillales</taxon>
        <taxon>Bacillaceae</taxon>
        <taxon>Virgibacillus</taxon>
    </lineage>
</organism>
<dbReference type="InterPro" id="IPR000792">
    <property type="entry name" value="Tscrpt_reg_LuxR_C"/>
</dbReference>
<dbReference type="Pfam" id="PF00196">
    <property type="entry name" value="GerE"/>
    <property type="match status" value="1"/>
</dbReference>
<keyword evidence="2" id="KW-0238">DNA-binding</keyword>
<gene>
    <name evidence="5" type="ORF">ACFQ3N_15345</name>
</gene>
<evidence type="ECO:0000256" key="1">
    <source>
        <dbReference type="ARBA" id="ARBA00023015"/>
    </source>
</evidence>
<dbReference type="CDD" id="cd06170">
    <property type="entry name" value="LuxR_C_like"/>
    <property type="match status" value="1"/>
</dbReference>
<dbReference type="PRINTS" id="PR00038">
    <property type="entry name" value="HTHLUXR"/>
</dbReference>
<accession>A0ABW3LQY2</accession>
<feature type="domain" description="HTH luxR-type" evidence="4">
    <location>
        <begin position="611"/>
        <end position="676"/>
    </location>
</feature>
<evidence type="ECO:0000256" key="3">
    <source>
        <dbReference type="ARBA" id="ARBA00023163"/>
    </source>
</evidence>
<dbReference type="InterPro" id="IPR027417">
    <property type="entry name" value="P-loop_NTPase"/>
</dbReference>